<reference evidence="1 2" key="1">
    <citation type="journal article" date="2021" name="Hortic Res">
        <title>High-quality reference genome and annotation aids understanding of berry development for evergreen blueberry (Vaccinium darrowii).</title>
        <authorList>
            <person name="Yu J."/>
            <person name="Hulse-Kemp A.M."/>
            <person name="Babiker E."/>
            <person name="Staton M."/>
        </authorList>
    </citation>
    <scope>NUCLEOTIDE SEQUENCE [LARGE SCALE GENOMIC DNA]</scope>
    <source>
        <strain evidence="2">cv. NJ 8807/NJ 8810</strain>
        <tissue evidence="1">Young leaf</tissue>
    </source>
</reference>
<sequence length="399" mass="44936">MVSMVITPLIHEEVGLQCFIGDQACMRRVNAYQAREDEELRTALRSVCQIHKLPLAMIWVPCAHNGLRLLEVEFCSRRIGFRGSFLKASKLSHLRKGLVFRRALSSADMLYCSNISKLSIVEYPLVSYARLCKFSGWFTICLQNVYTGNDIYVLEFFLSPRSKDNENILTTLSSILGTIEEKFTTFRFASGKELGELIRVEDIQFQENQKIHSLQSIQATRDFSMSSIPSSVQSSASVANIWPGSQDACMGTINAKYDSDSNPSSDSDHSVEQSTTSVPMVTVKAKYASYTTKFKLSSPYRFVELQQKVTEWLNLPVGTYHVSYEDESVKEMASSVTRVFTEHKQHGNKSNNGEKKEGHCLPRMGAAGDHHNKKKKEKHDMKTKKKNKDGSSSSSDSDD</sequence>
<keyword evidence="2" id="KW-1185">Reference proteome</keyword>
<accession>A0ACB7XKS8</accession>
<evidence type="ECO:0000313" key="2">
    <source>
        <dbReference type="Proteomes" id="UP000828048"/>
    </source>
</evidence>
<comment type="caution">
    <text evidence="1">The sequence shown here is derived from an EMBL/GenBank/DDBJ whole genome shotgun (WGS) entry which is preliminary data.</text>
</comment>
<evidence type="ECO:0000313" key="1">
    <source>
        <dbReference type="EMBL" id="KAH7841285.1"/>
    </source>
</evidence>
<name>A0ACB7XKS8_9ERIC</name>
<gene>
    <name evidence="1" type="ORF">Vadar_027927</name>
</gene>
<organism evidence="1 2">
    <name type="scientific">Vaccinium darrowii</name>
    <dbReference type="NCBI Taxonomy" id="229202"/>
    <lineage>
        <taxon>Eukaryota</taxon>
        <taxon>Viridiplantae</taxon>
        <taxon>Streptophyta</taxon>
        <taxon>Embryophyta</taxon>
        <taxon>Tracheophyta</taxon>
        <taxon>Spermatophyta</taxon>
        <taxon>Magnoliopsida</taxon>
        <taxon>eudicotyledons</taxon>
        <taxon>Gunneridae</taxon>
        <taxon>Pentapetalae</taxon>
        <taxon>asterids</taxon>
        <taxon>Ericales</taxon>
        <taxon>Ericaceae</taxon>
        <taxon>Vaccinioideae</taxon>
        <taxon>Vaccinieae</taxon>
        <taxon>Vaccinium</taxon>
    </lineage>
</organism>
<proteinExistence type="predicted"/>
<dbReference type="Proteomes" id="UP000828048">
    <property type="component" value="Chromosome 10"/>
</dbReference>
<dbReference type="EMBL" id="CM037160">
    <property type="protein sequence ID" value="KAH7841285.1"/>
    <property type="molecule type" value="Genomic_DNA"/>
</dbReference>
<protein>
    <submittedName>
        <fullName evidence="1">Uncharacterized protein</fullName>
    </submittedName>
</protein>